<accession>A0A7U3UTL5</accession>
<reference evidence="1 2" key="2">
    <citation type="journal article" date="2011" name="J. Antibiot.">
        <title>Furaquinocins I and J: novel polyketide isoprenoid hybrid compounds from Streptomyces reveromyceticus SN-593.</title>
        <authorList>
            <person name="Panthee S."/>
            <person name="Takahashi S."/>
            <person name="Takagi H."/>
            <person name="Nogawa T."/>
            <person name="Oowada E."/>
            <person name="Uramoto M."/>
            <person name="Osada H."/>
        </authorList>
    </citation>
    <scope>NUCLEOTIDE SEQUENCE [LARGE SCALE GENOMIC DNA]</scope>
    <source>
        <strain evidence="1 2">SN-593</strain>
    </source>
</reference>
<reference evidence="1 2" key="4">
    <citation type="journal article" date="2020" name="Sci. Rep.">
        <title>beta-carboline chemical signals induce reveromycin production through a LuxR family regulator in Streptomyces sp. SN-593.</title>
        <authorList>
            <person name="Panthee S."/>
            <person name="Kito N."/>
            <person name="Hayashi T."/>
            <person name="Shimizu T."/>
            <person name="Ishikawa J."/>
            <person name="Hamamoto H."/>
            <person name="Osada H."/>
            <person name="Takahashi S."/>
        </authorList>
    </citation>
    <scope>NUCLEOTIDE SEQUENCE [LARGE SCALE GENOMIC DNA]</scope>
    <source>
        <strain evidence="1 2">SN-593</strain>
    </source>
</reference>
<dbReference type="InterPro" id="IPR011990">
    <property type="entry name" value="TPR-like_helical_dom_sf"/>
</dbReference>
<name>A0A7U3UTL5_9ACTN</name>
<dbReference type="Proteomes" id="UP000595703">
    <property type="component" value="Chromosome"/>
</dbReference>
<gene>
    <name evidence="1" type="ORF">RVR_6958</name>
</gene>
<reference evidence="1 2" key="3">
    <citation type="journal article" date="2011" name="Nat. Chem. Biol.">
        <title>Reveromycin A biosynthesis uses RevG and RevJ for stereospecific spiroacetal formation.</title>
        <authorList>
            <person name="Takahashi S."/>
            <person name="Toyoda A."/>
            <person name="Sekiyama Y."/>
            <person name="Takagi H."/>
            <person name="Nogawa T."/>
            <person name="Uramoto M."/>
            <person name="Suzuki R."/>
            <person name="Koshino H."/>
            <person name="Kumano T."/>
            <person name="Panthee S."/>
            <person name="Dairi T."/>
            <person name="Ishikawa J."/>
            <person name="Ikeda H."/>
            <person name="Sakaki Y."/>
            <person name="Osada H."/>
        </authorList>
    </citation>
    <scope>NUCLEOTIDE SEQUENCE [LARGE SCALE GENOMIC DNA]</scope>
    <source>
        <strain evidence="1 2">SN-593</strain>
    </source>
</reference>
<keyword evidence="2" id="KW-1185">Reference proteome</keyword>
<dbReference type="EMBL" id="AP018365">
    <property type="protein sequence ID" value="BBB00066.1"/>
    <property type="molecule type" value="Genomic_DNA"/>
</dbReference>
<proteinExistence type="predicted"/>
<sequence>MAPTSTVGAANRGEIDTLRNIGVGEGETAMTGRSSNPHLALWTAATGLSHGEIARRIAAEAICQGHRQIAPDATRIRRWIDGERPRPPVPALLAAVISDAVGQPLTLGDLGLTTAGPALDSIQLPLLTEAAAQTLARWTQMDLFLDRRDTLKLALGAPLILAAERMLGGTARRLNRATKGFDADTTAALEEVTAFFTRADASKGGGLYRSAIVAQLSEVARRIQDGVPASLKIRVFAATADLAALAGWVSHDCGRYATAQRYWSYGIYAAGEAGQPNRGVEIVTRMSHQMIYLGHFGEALGLLGVAGKKATIPATRALVASQTGRVHAALGDEQSAVRHLEAADELVADGLGDVPEWVAYFDAAEHAGARAVSARDLTGTGRNHRASDHFTDALALRRPGFDRVRVMDRIGLAAALFTEGEPEQGAAAAHQALDEAVRIDSTLVASRLNTLLDAAGPYRTGAVDEVRTRAADLAAAWPTTVAA</sequence>
<protein>
    <submittedName>
        <fullName evidence="1">Putative regulatory protein</fullName>
    </submittedName>
</protein>
<organism evidence="1 2">
    <name type="scientific">Actinacidiphila reveromycinica</name>
    <dbReference type="NCBI Taxonomy" id="659352"/>
    <lineage>
        <taxon>Bacteria</taxon>
        <taxon>Bacillati</taxon>
        <taxon>Actinomycetota</taxon>
        <taxon>Actinomycetes</taxon>
        <taxon>Kitasatosporales</taxon>
        <taxon>Streptomycetaceae</taxon>
        <taxon>Actinacidiphila</taxon>
    </lineage>
</organism>
<dbReference type="KEGG" id="arev:RVR_6958"/>
<evidence type="ECO:0000313" key="1">
    <source>
        <dbReference type="EMBL" id="BBB00066.1"/>
    </source>
</evidence>
<dbReference type="AlphaFoldDB" id="A0A7U3UTL5"/>
<dbReference type="Gene3D" id="1.25.40.10">
    <property type="entry name" value="Tetratricopeptide repeat domain"/>
    <property type="match status" value="1"/>
</dbReference>
<reference evidence="1 2" key="1">
    <citation type="journal article" date="2010" name="J. Bacteriol.">
        <title>Biochemical characterization of a novel indole prenyltransferase from Streptomyces sp. SN-593.</title>
        <authorList>
            <person name="Takahashi S."/>
            <person name="Takagi H."/>
            <person name="Toyoda A."/>
            <person name="Uramoto M."/>
            <person name="Nogawa T."/>
            <person name="Ueki M."/>
            <person name="Sakaki Y."/>
            <person name="Osada H."/>
        </authorList>
    </citation>
    <scope>NUCLEOTIDE SEQUENCE [LARGE SCALE GENOMIC DNA]</scope>
    <source>
        <strain evidence="1 2">SN-593</strain>
    </source>
</reference>
<evidence type="ECO:0000313" key="2">
    <source>
        <dbReference type="Proteomes" id="UP000595703"/>
    </source>
</evidence>